<dbReference type="RefSeq" id="WP_072982160.1">
    <property type="nucleotide sequence ID" value="NZ_CAMFOL010000014.1"/>
</dbReference>
<name>A0A1M6P6X8_MEGEL</name>
<dbReference type="Proteomes" id="UP000536773">
    <property type="component" value="Unassembled WGS sequence"/>
</dbReference>
<sequence length="144" mass="15934">MKKRNGFFSFSIVTVALLALSLSLTAASLAWKHFQMARTYEETVRLTYLAESALHEGWDQLCRHPDDFLQGRPIPVPQAEGLASLGEQLSVRCRYQPAGAVAGGFLKAQAAVPDSAVQQTCGLRFEVRADEQGRPVLHRCQYVN</sequence>
<reference evidence="1 2" key="1">
    <citation type="submission" date="2020-04" db="EMBL/GenBank/DDBJ databases">
        <authorList>
            <person name="Hitch T.C.A."/>
            <person name="Wylensek D."/>
            <person name="Clavel T."/>
        </authorList>
    </citation>
    <scope>NUCLEOTIDE SEQUENCE [LARGE SCALE GENOMIC DNA]</scope>
    <source>
        <strain evidence="1 2">WCA-386-APC-2A</strain>
    </source>
</reference>
<evidence type="ECO:0000313" key="1">
    <source>
        <dbReference type="EMBL" id="NMK39509.1"/>
    </source>
</evidence>
<comment type="caution">
    <text evidence="1">The sequence shown here is derived from an EMBL/GenBank/DDBJ whole genome shotgun (WGS) entry which is preliminary data.</text>
</comment>
<organism evidence="1 2">
    <name type="scientific">Megasphaera elsdenii</name>
    <dbReference type="NCBI Taxonomy" id="907"/>
    <lineage>
        <taxon>Bacteria</taxon>
        <taxon>Bacillati</taxon>
        <taxon>Bacillota</taxon>
        <taxon>Negativicutes</taxon>
        <taxon>Veillonellales</taxon>
        <taxon>Veillonellaceae</taxon>
        <taxon>Megasphaera</taxon>
    </lineage>
</organism>
<proteinExistence type="predicted"/>
<evidence type="ECO:0000313" key="2">
    <source>
        <dbReference type="Proteomes" id="UP000536773"/>
    </source>
</evidence>
<gene>
    <name evidence="1" type="ORF">HG933_09040</name>
</gene>
<accession>A0A1M6P6X8</accession>
<dbReference type="EMBL" id="JABBJH010000012">
    <property type="protein sequence ID" value="NMK39509.1"/>
    <property type="molecule type" value="Genomic_DNA"/>
</dbReference>
<protein>
    <submittedName>
        <fullName evidence="1">Uncharacterized protein</fullName>
    </submittedName>
</protein>
<dbReference type="AlphaFoldDB" id="A0A1M6P6X8"/>